<feature type="region of interest" description="Disordered" evidence="3">
    <location>
        <begin position="261"/>
        <end position="287"/>
    </location>
</feature>
<dbReference type="CDD" id="cd06170">
    <property type="entry name" value="LuxR_C_like"/>
    <property type="match status" value="1"/>
</dbReference>
<dbReference type="PANTHER" id="PTHR45566">
    <property type="entry name" value="HTH-TYPE TRANSCRIPTIONAL REGULATOR YHJB-RELATED"/>
    <property type="match status" value="1"/>
</dbReference>
<dbReference type="Proteomes" id="UP001189756">
    <property type="component" value="Unassembled WGS sequence"/>
</dbReference>
<dbReference type="PROSITE" id="PS50043">
    <property type="entry name" value="HTH_LUXR_2"/>
    <property type="match status" value="1"/>
</dbReference>
<organism evidence="7 8">
    <name type="scientific">Ralstonia thomasii</name>
    <dbReference type="NCBI Taxonomy" id="3058596"/>
    <lineage>
        <taxon>Bacteria</taxon>
        <taxon>Pseudomonadati</taxon>
        <taxon>Pseudomonadota</taxon>
        <taxon>Betaproteobacteria</taxon>
        <taxon>Burkholderiales</taxon>
        <taxon>Burkholderiaceae</taxon>
        <taxon>Ralstonia</taxon>
    </lineage>
</organism>
<dbReference type="Proteomes" id="UP001189773">
    <property type="component" value="Unassembled WGS sequence"/>
</dbReference>
<dbReference type="GO" id="GO:0003677">
    <property type="term" value="F:DNA binding"/>
    <property type="evidence" value="ECO:0007669"/>
    <property type="project" value="UniProtKB-KW"/>
</dbReference>
<comment type="caution">
    <text evidence="7">The sequence shown here is derived from an EMBL/GenBank/DDBJ whole genome shotgun (WGS) entry which is preliminary data.</text>
</comment>
<gene>
    <name evidence="6" type="ORF">LMG18095_00247</name>
    <name evidence="7" type="ORF">R77560_00372</name>
</gene>
<evidence type="ECO:0000313" key="7">
    <source>
        <dbReference type="EMBL" id="CAJ0778170.1"/>
    </source>
</evidence>
<dbReference type="Pfam" id="PF00196">
    <property type="entry name" value="GerE"/>
    <property type="match status" value="1"/>
</dbReference>
<comment type="caution">
    <text evidence="2">Lacks conserved residue(s) required for the propagation of feature annotation.</text>
</comment>
<evidence type="ECO:0000313" key="8">
    <source>
        <dbReference type="Proteomes" id="UP001189756"/>
    </source>
</evidence>
<feature type="domain" description="HTH luxR-type" evidence="4">
    <location>
        <begin position="152"/>
        <end position="217"/>
    </location>
</feature>
<dbReference type="PANTHER" id="PTHR45566:SF1">
    <property type="entry name" value="HTH-TYPE TRANSCRIPTIONAL REGULATOR YHJB-RELATED"/>
    <property type="match status" value="1"/>
</dbReference>
<protein>
    <recommendedName>
        <fullName evidence="10">LuxR family transcriptional regulator</fullName>
    </recommendedName>
</protein>
<dbReference type="GO" id="GO:0006355">
    <property type="term" value="P:regulation of DNA-templated transcription"/>
    <property type="evidence" value="ECO:0007669"/>
    <property type="project" value="InterPro"/>
</dbReference>
<dbReference type="InterPro" id="IPR000792">
    <property type="entry name" value="Tscrpt_reg_LuxR_C"/>
</dbReference>
<evidence type="ECO:0000256" key="3">
    <source>
        <dbReference type="SAM" id="MobiDB-lite"/>
    </source>
</evidence>
<name>A0AAD2BQZ2_9RALS</name>
<dbReference type="AlphaFoldDB" id="A0AAD2BQZ2"/>
<evidence type="ECO:0000313" key="9">
    <source>
        <dbReference type="Proteomes" id="UP001189773"/>
    </source>
</evidence>
<dbReference type="PRINTS" id="PR00038">
    <property type="entry name" value="HTHLUXR"/>
</dbReference>
<dbReference type="Gene3D" id="3.40.50.2300">
    <property type="match status" value="1"/>
</dbReference>
<evidence type="ECO:0000256" key="1">
    <source>
        <dbReference type="ARBA" id="ARBA00023125"/>
    </source>
</evidence>
<evidence type="ECO:0000259" key="4">
    <source>
        <dbReference type="PROSITE" id="PS50043"/>
    </source>
</evidence>
<feature type="domain" description="Response regulatory" evidence="5">
    <location>
        <begin position="2"/>
        <end position="125"/>
    </location>
</feature>
<dbReference type="PROSITE" id="PS50110">
    <property type="entry name" value="RESPONSE_REGULATORY"/>
    <property type="match status" value="1"/>
</dbReference>
<dbReference type="InterPro" id="IPR051015">
    <property type="entry name" value="EvgA-like"/>
</dbReference>
<dbReference type="RefSeq" id="WP_024542352.1">
    <property type="nucleotide sequence ID" value="NZ_CATWDO010000001.1"/>
</dbReference>
<evidence type="ECO:0000259" key="5">
    <source>
        <dbReference type="PROSITE" id="PS50110"/>
    </source>
</evidence>
<dbReference type="InterPro" id="IPR001789">
    <property type="entry name" value="Sig_transdc_resp-reg_receiver"/>
</dbReference>
<dbReference type="SUPFAM" id="SSF46894">
    <property type="entry name" value="C-terminal effector domain of the bipartite response regulators"/>
    <property type="match status" value="1"/>
</dbReference>
<dbReference type="GO" id="GO:0000160">
    <property type="term" value="P:phosphorelay signal transduction system"/>
    <property type="evidence" value="ECO:0007669"/>
    <property type="project" value="InterPro"/>
</dbReference>
<evidence type="ECO:0008006" key="10">
    <source>
        <dbReference type="Google" id="ProtNLM"/>
    </source>
</evidence>
<dbReference type="SMART" id="SM00421">
    <property type="entry name" value="HTH_LUXR"/>
    <property type="match status" value="1"/>
</dbReference>
<evidence type="ECO:0000256" key="2">
    <source>
        <dbReference type="PROSITE-ProRule" id="PRU00169"/>
    </source>
</evidence>
<keyword evidence="1" id="KW-0238">DNA-binding</keyword>
<reference evidence="7 9" key="1">
    <citation type="submission" date="2023-07" db="EMBL/GenBank/DDBJ databases">
        <authorList>
            <person name="Peeters C."/>
        </authorList>
    </citation>
    <scope>NUCLEOTIDE SEQUENCE</scope>
    <source>
        <strain evidence="6 9">LMG 18095</strain>
        <strain evidence="7">R-77560</strain>
    </source>
</reference>
<dbReference type="EMBL" id="CATZAR010000001">
    <property type="protein sequence ID" value="CAJ0777041.1"/>
    <property type="molecule type" value="Genomic_DNA"/>
</dbReference>
<sequence length="337" mass="34676">MKAVLLENHPLLRAGLAQLLAHPTLGLEVIAPALPAGVPGELHACDERADLLVIGLDEADGPTDAGQLAAQLREAIDSSEASRVVLLAASLSADEAHVAMTCGVDAYCAKSQPQEVLLAMLRLVLAGGQSYPALMPRAASAALPMLSMEASEAAQRLNVSLRQYEVLVLLSRGHSVKGVGRLLGISEATVKTHACTLYRRLNVRNKSEAVYAAMRLGIPLELQGGAAATIGAASAQTSVQVSGDAQDADLFVQTAARTPTPLQASAPARDAVMASSSPQMGAPERTNASVNASVTELGAESRWAAMTRAFGGVTGGVAPAKPMRAPVRTANGTARLG</sequence>
<dbReference type="InterPro" id="IPR016032">
    <property type="entry name" value="Sig_transdc_resp-reg_C-effctor"/>
</dbReference>
<dbReference type="InterPro" id="IPR011006">
    <property type="entry name" value="CheY-like_superfamily"/>
</dbReference>
<evidence type="ECO:0000313" key="6">
    <source>
        <dbReference type="EMBL" id="CAJ0777041.1"/>
    </source>
</evidence>
<keyword evidence="9" id="KW-1185">Reference proteome</keyword>
<dbReference type="EMBL" id="CATZAZ010000001">
    <property type="protein sequence ID" value="CAJ0778170.1"/>
    <property type="molecule type" value="Genomic_DNA"/>
</dbReference>
<accession>A0AAD2BQZ2</accession>
<proteinExistence type="predicted"/>
<dbReference type="SUPFAM" id="SSF52172">
    <property type="entry name" value="CheY-like"/>
    <property type="match status" value="1"/>
</dbReference>